<dbReference type="Proteomes" id="UP000543030">
    <property type="component" value="Unassembled WGS sequence"/>
</dbReference>
<evidence type="ECO:0000313" key="1">
    <source>
        <dbReference type="EMBL" id="MBB5192906.1"/>
    </source>
</evidence>
<dbReference type="AlphaFoldDB" id="A0A840RKS9"/>
<keyword evidence="2" id="KW-1185">Reference proteome</keyword>
<proteinExistence type="predicted"/>
<protein>
    <submittedName>
        <fullName evidence="1">Uncharacterized protein (DUF934 family)</fullName>
    </submittedName>
</protein>
<gene>
    <name evidence="1" type="ORF">HNQ50_003660</name>
</gene>
<dbReference type="PIRSF" id="PIRSF030820">
    <property type="entry name" value="UCP030820"/>
    <property type="match status" value="1"/>
</dbReference>
<dbReference type="RefSeq" id="WP_184102554.1">
    <property type="nucleotide sequence ID" value="NZ_JACHHN010000008.1"/>
</dbReference>
<name>A0A840RKS9_9NEIS</name>
<accession>A0A840RKS9</accession>
<dbReference type="InterPro" id="IPR008318">
    <property type="entry name" value="UCP030820"/>
</dbReference>
<evidence type="ECO:0000313" key="2">
    <source>
        <dbReference type="Proteomes" id="UP000543030"/>
    </source>
</evidence>
<organism evidence="1 2">
    <name type="scientific">Silvimonas terrae</name>
    <dbReference type="NCBI Taxonomy" id="300266"/>
    <lineage>
        <taxon>Bacteria</taxon>
        <taxon>Pseudomonadati</taxon>
        <taxon>Pseudomonadota</taxon>
        <taxon>Betaproteobacteria</taxon>
        <taxon>Neisseriales</taxon>
        <taxon>Chitinibacteraceae</taxon>
        <taxon>Silvimonas</taxon>
    </lineage>
</organism>
<sequence>MSQIIKGRAIVEDNATLLRVNEDGSFADVPASGTVLVPLRQWQAQRDTLIARGHVGVWLATDEEAEDIAGDLAHFALIALEFPAFTDGRSYSNARLLRDRFAYKGELRAIGDVFKDVLLFMKRCGFDAFAVRADKDINEALKGLDDFTEYYQGATDQPLPLFRRRSSAAH</sequence>
<comment type="caution">
    <text evidence="1">The sequence shown here is derived from an EMBL/GenBank/DDBJ whole genome shotgun (WGS) entry which is preliminary data.</text>
</comment>
<dbReference type="EMBL" id="JACHHN010000008">
    <property type="protein sequence ID" value="MBB5192906.1"/>
    <property type="molecule type" value="Genomic_DNA"/>
</dbReference>
<dbReference type="Pfam" id="PF06073">
    <property type="entry name" value="DUF934"/>
    <property type="match status" value="1"/>
</dbReference>
<reference evidence="1 2" key="1">
    <citation type="submission" date="2020-08" db="EMBL/GenBank/DDBJ databases">
        <title>Genomic Encyclopedia of Type Strains, Phase IV (KMG-IV): sequencing the most valuable type-strain genomes for metagenomic binning, comparative biology and taxonomic classification.</title>
        <authorList>
            <person name="Goeker M."/>
        </authorList>
    </citation>
    <scope>NUCLEOTIDE SEQUENCE [LARGE SCALE GENOMIC DNA]</scope>
    <source>
        <strain evidence="1 2">DSM 18233</strain>
    </source>
</reference>